<evidence type="ECO:0000313" key="1">
    <source>
        <dbReference type="EMBL" id="RSU48372.1"/>
    </source>
</evidence>
<proteinExistence type="predicted"/>
<accession>A0A430BFY0</accession>
<evidence type="ECO:0000313" key="2">
    <source>
        <dbReference type="Proteomes" id="UP000287401"/>
    </source>
</evidence>
<comment type="caution">
    <text evidence="1">The sequence shown here is derived from an EMBL/GenBank/DDBJ whole genome shotgun (WGS) entry which is preliminary data.</text>
</comment>
<name>A0A430BFY0_SPHYA</name>
<dbReference type="EMBL" id="QRAL01000046">
    <property type="protein sequence ID" value="RSU48372.1"/>
    <property type="molecule type" value="Genomic_DNA"/>
</dbReference>
<reference evidence="1 2" key="1">
    <citation type="submission" date="2018-07" db="EMBL/GenBank/DDBJ databases">
        <title>Genomic and Epidemiologic Investigation of an Indolent Hospital Outbreak.</title>
        <authorList>
            <person name="Johnson R.C."/>
            <person name="Deming C."/>
            <person name="Conlan S."/>
            <person name="Zellmer C.J."/>
            <person name="Michelin A.V."/>
            <person name="Lee-Lin S."/>
            <person name="Thomas P.J."/>
            <person name="Park M."/>
            <person name="Weingarten R.A."/>
            <person name="Less J."/>
            <person name="Dekker J.P."/>
            <person name="Frank K.M."/>
            <person name="Musser K.A."/>
            <person name="Mcquiston J.R."/>
            <person name="Henderson D.K."/>
            <person name="Lau A.F."/>
            <person name="Palmore T.N."/>
            <person name="Segre J.A."/>
        </authorList>
    </citation>
    <scope>NUCLEOTIDE SEQUENCE [LARGE SCALE GENOMIC DNA]</scope>
    <source>
        <strain evidence="1 2">SK-NIH.Env6_1116</strain>
    </source>
</reference>
<dbReference type="Proteomes" id="UP000287401">
    <property type="component" value="Unassembled WGS sequence"/>
</dbReference>
<sequence>MQDRIPTILVERSGTAAPMAFDIQLLAPRSWADTKVRQVMIERAAGIARENGASCFFLERAELDRSARYIPLRSGHMTMSVSSSSQEWQRYWDLYSHALEGPGIHWAAGTKPRTGEPIVRASASIRLCGADGLEKAGAFEVERIRVAHE</sequence>
<dbReference type="RefSeq" id="WP_125999926.1">
    <property type="nucleotide sequence ID" value="NZ_QRAL01000046.1"/>
</dbReference>
<protein>
    <submittedName>
        <fullName evidence="1">Uncharacterized protein</fullName>
    </submittedName>
</protein>
<organism evidence="1 2">
    <name type="scientific">Sphingobium yanoikuyae</name>
    <name type="common">Sphingomonas yanoikuyae</name>
    <dbReference type="NCBI Taxonomy" id="13690"/>
    <lineage>
        <taxon>Bacteria</taxon>
        <taxon>Pseudomonadati</taxon>
        <taxon>Pseudomonadota</taxon>
        <taxon>Alphaproteobacteria</taxon>
        <taxon>Sphingomonadales</taxon>
        <taxon>Sphingomonadaceae</taxon>
        <taxon>Sphingobium</taxon>
    </lineage>
</organism>
<gene>
    <name evidence="1" type="ORF">DAH51_24010</name>
</gene>
<dbReference type="AlphaFoldDB" id="A0A430BFY0"/>